<feature type="binding site" evidence="6">
    <location>
        <position position="33"/>
    </location>
    <ligand>
        <name>NAD(+)</name>
        <dbReference type="ChEBI" id="CHEBI:57540"/>
    </ligand>
</feature>
<dbReference type="SUPFAM" id="SSF48179">
    <property type="entry name" value="6-phosphogluconate dehydrogenase C-terminal domain-like"/>
    <property type="match status" value="1"/>
</dbReference>
<evidence type="ECO:0000256" key="3">
    <source>
        <dbReference type="ARBA" id="ARBA00023002"/>
    </source>
</evidence>
<dbReference type="PANTHER" id="PTHR48075">
    <property type="entry name" value="3-HYDROXYACYL-COA DEHYDROGENASE FAMILY PROTEIN"/>
    <property type="match status" value="1"/>
</dbReference>
<feature type="site" description="Important for catalytic activity" evidence="5">
    <location>
        <position position="140"/>
    </location>
</feature>
<dbReference type="InterPro" id="IPR006180">
    <property type="entry name" value="3-OHacyl-CoA_DH_CS"/>
</dbReference>
<feature type="binding site" evidence="7">
    <location>
        <position position="56"/>
    </location>
    <ligand>
        <name>CoA</name>
        <dbReference type="ChEBI" id="CHEBI:57287"/>
    </ligand>
</feature>
<dbReference type="InterPro" id="IPR013328">
    <property type="entry name" value="6PGD_dom2"/>
</dbReference>
<feature type="binding site" evidence="6">
    <location>
        <position position="92"/>
    </location>
    <ligand>
        <name>NAD(+)</name>
        <dbReference type="ChEBI" id="CHEBI:57540"/>
    </ligand>
</feature>
<dbReference type="Gene3D" id="1.10.1040.10">
    <property type="entry name" value="N-(1-d-carboxylethyl)-l-norvaline Dehydrogenase, domain 2"/>
    <property type="match status" value="1"/>
</dbReference>
<feature type="binding site" evidence="7">
    <location>
        <position position="49"/>
    </location>
    <ligand>
        <name>CoA</name>
        <dbReference type="ChEBI" id="CHEBI:57287"/>
    </ligand>
</feature>
<gene>
    <name evidence="10" type="ORF">B5G26_00375</name>
</gene>
<keyword evidence="3" id="KW-0560">Oxidoreductase</keyword>
<feature type="binding site" evidence="6">
    <location>
        <position position="143"/>
    </location>
    <ligand>
        <name>NAD(+)</name>
        <dbReference type="ChEBI" id="CHEBI:57540"/>
    </ligand>
</feature>
<dbReference type="Proteomes" id="UP000195455">
    <property type="component" value="Unassembled WGS sequence"/>
</dbReference>
<dbReference type="AlphaFoldDB" id="A0A1Y3UJG8"/>
<dbReference type="PROSITE" id="PS00067">
    <property type="entry name" value="3HCDH"/>
    <property type="match status" value="1"/>
</dbReference>
<feature type="binding site" evidence="6">
    <location>
        <begin position="10"/>
        <end position="15"/>
    </location>
    <ligand>
        <name>NAD(+)</name>
        <dbReference type="ChEBI" id="CHEBI:57540"/>
    </ligand>
</feature>
<dbReference type="GO" id="GO:0006635">
    <property type="term" value="P:fatty acid beta-oxidation"/>
    <property type="evidence" value="ECO:0007669"/>
    <property type="project" value="TreeGrafter"/>
</dbReference>
<feature type="binding site" evidence="7">
    <location>
        <position position="119"/>
    </location>
    <ligand>
        <name>CoA</name>
        <dbReference type="ChEBI" id="CHEBI:57287"/>
    </ligand>
</feature>
<evidence type="ECO:0000259" key="9">
    <source>
        <dbReference type="Pfam" id="PF02737"/>
    </source>
</evidence>
<dbReference type="SUPFAM" id="SSF51735">
    <property type="entry name" value="NAD(P)-binding Rossmann-fold domains"/>
    <property type="match status" value="1"/>
</dbReference>
<evidence type="ECO:0000256" key="6">
    <source>
        <dbReference type="PIRSR" id="PIRSR000105-2"/>
    </source>
</evidence>
<organism evidence="10 11">
    <name type="scientific">Anaerotignum lactatifermentans</name>
    <dbReference type="NCBI Taxonomy" id="160404"/>
    <lineage>
        <taxon>Bacteria</taxon>
        <taxon>Bacillati</taxon>
        <taxon>Bacillota</taxon>
        <taxon>Clostridia</taxon>
        <taxon>Lachnospirales</taxon>
        <taxon>Anaerotignaceae</taxon>
        <taxon>Anaerotignum</taxon>
    </lineage>
</organism>
<dbReference type="RefSeq" id="WP_087988294.1">
    <property type="nucleotide sequence ID" value="NZ_NFHM01000001.1"/>
</dbReference>
<evidence type="ECO:0000256" key="4">
    <source>
        <dbReference type="ARBA" id="ARBA00067747"/>
    </source>
</evidence>
<dbReference type="InterPro" id="IPR008927">
    <property type="entry name" value="6-PGluconate_DH-like_C_sf"/>
</dbReference>
<dbReference type="NCBIfam" id="NF004474">
    <property type="entry name" value="PRK05808.1"/>
    <property type="match status" value="1"/>
</dbReference>
<name>A0A1Y3UJG8_9FIRM</name>
<evidence type="ECO:0000259" key="8">
    <source>
        <dbReference type="Pfam" id="PF00725"/>
    </source>
</evidence>
<comment type="pathway">
    <text evidence="1">Lipid metabolism; butanoate metabolism.</text>
</comment>
<dbReference type="InterPro" id="IPR006108">
    <property type="entry name" value="3HC_DH_C"/>
</dbReference>
<sequence length="282" mass="30678">MNVKKIFVIGAGQMGSGIAQAAVMGGFEVVVRDMTDDIINRALDKIQKSLRKMADKGKISADDAERMIGNLWGTTLLEDAADADLIIEAAVENIAIKTHIFQELDKIAKPEAILATNTSSLSITEIAAASKTPERIVGMHFFNPASVMKLLEITKGYLTSQEALDTALAVGKKMGKVTIVALDKPGFIVNRMIDPMLNEAICLVEEGVGTPEDIDKGMKFGCNHPMGPLELTDLIGLDVLLAVMEVFYKEYGDPKYRPAPLLRKMVRAGKLGRKTGEGFYKY</sequence>
<feature type="binding site" evidence="6">
    <location>
        <position position="274"/>
    </location>
    <ligand>
        <name>NAD(+)</name>
        <dbReference type="ChEBI" id="CHEBI:57540"/>
    </ligand>
</feature>
<dbReference type="UniPathway" id="UPA00863"/>
<dbReference type="GO" id="GO:0070403">
    <property type="term" value="F:NAD+ binding"/>
    <property type="evidence" value="ECO:0007669"/>
    <property type="project" value="InterPro"/>
</dbReference>
<dbReference type="NCBIfam" id="NF005875">
    <property type="entry name" value="PRK07819.1"/>
    <property type="match status" value="1"/>
</dbReference>
<comment type="caution">
    <text evidence="10">The sequence shown here is derived from an EMBL/GenBank/DDBJ whole genome shotgun (WGS) entry which is preliminary data.</text>
</comment>
<dbReference type="InterPro" id="IPR036291">
    <property type="entry name" value="NAD(P)-bd_dom_sf"/>
</dbReference>
<dbReference type="Pfam" id="PF02737">
    <property type="entry name" value="3HCDH_N"/>
    <property type="match status" value="1"/>
</dbReference>
<dbReference type="GO" id="GO:0008691">
    <property type="term" value="F:3-hydroxybutyryl-CoA dehydrogenase activity"/>
    <property type="evidence" value="ECO:0007669"/>
    <property type="project" value="TreeGrafter"/>
</dbReference>
<feature type="domain" description="3-hydroxyacyl-CoA dehydrogenase C-terminal" evidence="8">
    <location>
        <begin position="186"/>
        <end position="282"/>
    </location>
</feature>
<evidence type="ECO:0000313" key="10">
    <source>
        <dbReference type="EMBL" id="OUN45520.1"/>
    </source>
</evidence>
<comment type="similarity">
    <text evidence="2">Belongs to the 3-hydroxyacyl-CoA dehydrogenase family.</text>
</comment>
<proteinExistence type="inferred from homology"/>
<feature type="domain" description="3-hydroxyacyl-CoA dehydrogenase NAD binding" evidence="9">
    <location>
        <begin position="5"/>
        <end position="181"/>
    </location>
</feature>
<dbReference type="InterPro" id="IPR006176">
    <property type="entry name" value="3-OHacyl-CoA_DH_NAD-bd"/>
</dbReference>
<feature type="binding site" evidence="6">
    <location>
        <position position="119"/>
    </location>
    <ligand>
        <name>NAD(+)</name>
        <dbReference type="ChEBI" id="CHEBI:57540"/>
    </ligand>
</feature>
<evidence type="ECO:0000313" key="11">
    <source>
        <dbReference type="Proteomes" id="UP000195455"/>
    </source>
</evidence>
<dbReference type="EMBL" id="NFHM01000001">
    <property type="protein sequence ID" value="OUN45520.1"/>
    <property type="molecule type" value="Genomic_DNA"/>
</dbReference>
<dbReference type="FunFam" id="3.40.50.720:FF:000009">
    <property type="entry name" value="Fatty oxidation complex, alpha subunit"/>
    <property type="match status" value="1"/>
</dbReference>
<dbReference type="PIRSF" id="PIRSF000105">
    <property type="entry name" value="HCDH"/>
    <property type="match status" value="1"/>
</dbReference>
<keyword evidence="6" id="KW-0520">NAD</keyword>
<dbReference type="PANTHER" id="PTHR48075:SF5">
    <property type="entry name" value="3-HYDROXYBUTYRYL-COA DEHYDROGENASE"/>
    <property type="match status" value="1"/>
</dbReference>
<reference evidence="11" key="1">
    <citation type="submission" date="2017-04" db="EMBL/GenBank/DDBJ databases">
        <title>Function of individual gut microbiota members based on whole genome sequencing of pure cultures obtained from chicken caecum.</title>
        <authorList>
            <person name="Medvecky M."/>
            <person name="Cejkova D."/>
            <person name="Polansky O."/>
            <person name="Karasova D."/>
            <person name="Kubasova T."/>
            <person name="Cizek A."/>
            <person name="Rychlik I."/>
        </authorList>
    </citation>
    <scope>NUCLEOTIDE SEQUENCE [LARGE SCALE GENOMIC DNA]</scope>
    <source>
        <strain evidence="11">An75</strain>
    </source>
</reference>
<protein>
    <recommendedName>
        <fullName evidence="4">3-hydroxybutyryl-CoA dehydrogenase</fullName>
    </recommendedName>
</protein>
<accession>A0A1Y3UJG8</accession>
<dbReference type="Gene3D" id="3.40.50.720">
    <property type="entry name" value="NAD(P)-binding Rossmann-like Domain"/>
    <property type="match status" value="1"/>
</dbReference>
<evidence type="ECO:0000256" key="7">
    <source>
        <dbReference type="PIRSR" id="PIRSR000105-3"/>
    </source>
</evidence>
<evidence type="ECO:0000256" key="1">
    <source>
        <dbReference type="ARBA" id="ARBA00005086"/>
    </source>
</evidence>
<dbReference type="Pfam" id="PF00725">
    <property type="entry name" value="3HCDH"/>
    <property type="match status" value="1"/>
</dbReference>
<feature type="binding site" evidence="6">
    <location>
        <position position="97"/>
    </location>
    <ligand>
        <name>NAD(+)</name>
        <dbReference type="ChEBI" id="CHEBI:57540"/>
    </ligand>
</feature>
<dbReference type="GO" id="GO:0019605">
    <property type="term" value="P:butyrate metabolic process"/>
    <property type="evidence" value="ECO:0007669"/>
    <property type="project" value="UniProtKB-UniPathway"/>
</dbReference>
<evidence type="ECO:0000256" key="2">
    <source>
        <dbReference type="ARBA" id="ARBA00009463"/>
    </source>
</evidence>
<evidence type="ECO:0000256" key="5">
    <source>
        <dbReference type="PIRSR" id="PIRSR000105-1"/>
    </source>
</evidence>
<dbReference type="InterPro" id="IPR022694">
    <property type="entry name" value="3-OHacyl-CoA_DH"/>
</dbReference>